<dbReference type="PANTHER" id="PTHR10744">
    <property type="entry name" value="40S RIBOSOMAL PROTEIN S11 FAMILY MEMBER"/>
    <property type="match status" value="1"/>
</dbReference>
<name>A0AAD3DRQ8_9CHLO</name>
<evidence type="ECO:0000256" key="3">
    <source>
        <dbReference type="ARBA" id="ARBA00022730"/>
    </source>
</evidence>
<dbReference type="GO" id="GO:0005840">
    <property type="term" value="C:ribosome"/>
    <property type="evidence" value="ECO:0007669"/>
    <property type="project" value="UniProtKB-KW"/>
</dbReference>
<dbReference type="PANTHER" id="PTHR10744:SF1">
    <property type="entry name" value="SMALL RIBOSOMAL SUBUNIT PROTEIN US17M"/>
    <property type="match status" value="1"/>
</dbReference>
<dbReference type="NCBIfam" id="NF004123">
    <property type="entry name" value="PRK05610.1"/>
    <property type="match status" value="1"/>
</dbReference>
<dbReference type="Proteomes" id="UP001054857">
    <property type="component" value="Unassembled WGS sequence"/>
</dbReference>
<keyword evidence="6" id="KW-0687">Ribonucleoprotein</keyword>
<evidence type="ECO:0000256" key="2">
    <source>
        <dbReference type="ARBA" id="ARBA00010254"/>
    </source>
</evidence>
<gene>
    <name evidence="8" type="ORF">Agub_g8278</name>
</gene>
<evidence type="ECO:0000313" key="9">
    <source>
        <dbReference type="Proteomes" id="UP001054857"/>
    </source>
</evidence>
<evidence type="ECO:0000256" key="4">
    <source>
        <dbReference type="ARBA" id="ARBA00022884"/>
    </source>
</evidence>
<dbReference type="GO" id="GO:0005739">
    <property type="term" value="C:mitochondrion"/>
    <property type="evidence" value="ECO:0007669"/>
    <property type="project" value="TreeGrafter"/>
</dbReference>
<dbReference type="InterPro" id="IPR012340">
    <property type="entry name" value="NA-bd_OB-fold"/>
</dbReference>
<feature type="non-terminal residue" evidence="8">
    <location>
        <position position="1"/>
    </location>
</feature>
<keyword evidence="3" id="KW-0699">rRNA-binding</keyword>
<dbReference type="EMBL" id="BMAR01000015">
    <property type="protein sequence ID" value="GFR46663.1"/>
    <property type="molecule type" value="Genomic_DNA"/>
</dbReference>
<dbReference type="PRINTS" id="PR00973">
    <property type="entry name" value="RIBOSOMALS17"/>
</dbReference>
<protein>
    <recommendedName>
        <fullName evidence="7">Small ribosomal subunit protein uS17c</fullName>
    </recommendedName>
</protein>
<reference evidence="8 9" key="1">
    <citation type="journal article" date="2021" name="Sci. Rep.">
        <title>Genome sequencing of the multicellular alga Astrephomene provides insights into convergent evolution of germ-soma differentiation.</title>
        <authorList>
            <person name="Yamashita S."/>
            <person name="Yamamoto K."/>
            <person name="Matsuzaki R."/>
            <person name="Suzuki S."/>
            <person name="Yamaguchi H."/>
            <person name="Hirooka S."/>
            <person name="Minakuchi Y."/>
            <person name="Miyagishima S."/>
            <person name="Kawachi M."/>
            <person name="Toyoda A."/>
            <person name="Nozaki H."/>
        </authorList>
    </citation>
    <scope>NUCLEOTIDE SEQUENCE [LARGE SCALE GENOMIC DNA]</scope>
    <source>
        <strain evidence="8 9">NIES-4017</strain>
    </source>
</reference>
<evidence type="ECO:0000256" key="5">
    <source>
        <dbReference type="ARBA" id="ARBA00022980"/>
    </source>
</evidence>
<accession>A0AAD3DRQ8</accession>
<dbReference type="SUPFAM" id="SSF50249">
    <property type="entry name" value="Nucleic acid-binding proteins"/>
    <property type="match status" value="1"/>
</dbReference>
<keyword evidence="4" id="KW-0694">RNA-binding</keyword>
<comment type="similarity">
    <text evidence="2">Belongs to the universal ribosomal protein uS17 family.</text>
</comment>
<evidence type="ECO:0000313" key="8">
    <source>
        <dbReference type="EMBL" id="GFR46663.1"/>
    </source>
</evidence>
<dbReference type="CDD" id="cd00364">
    <property type="entry name" value="Ribosomal_uS17"/>
    <property type="match status" value="1"/>
</dbReference>
<dbReference type="Gene3D" id="2.40.50.140">
    <property type="entry name" value="Nucleic acid-binding proteins"/>
    <property type="match status" value="1"/>
</dbReference>
<dbReference type="GO" id="GO:0006412">
    <property type="term" value="P:translation"/>
    <property type="evidence" value="ECO:0007669"/>
    <property type="project" value="InterPro"/>
</dbReference>
<proteinExistence type="inferred from homology"/>
<comment type="caution">
    <text evidence="8">The sequence shown here is derived from an EMBL/GenBank/DDBJ whole genome shotgun (WGS) entry which is preliminary data.</text>
</comment>
<evidence type="ECO:0000256" key="6">
    <source>
        <dbReference type="ARBA" id="ARBA00023274"/>
    </source>
</evidence>
<sequence length="130" mass="14590">IFASGLAYLNFFTLHKCIRFQKMQSTILRSPAFSSVRPNVCSRRSAVTVRAVQEVKGLVVSTKMNKTVIVEAERLASDPVYQKRKKVTKRYAVHDESGALNVGDFVRISGSRPLSKTKRFTVAEVLRKAD</sequence>
<dbReference type="HAMAP" id="MF_01345_B">
    <property type="entry name" value="Ribosomal_uS17_B"/>
    <property type="match status" value="1"/>
</dbReference>
<dbReference type="GO" id="GO:0003735">
    <property type="term" value="F:structural constituent of ribosome"/>
    <property type="evidence" value="ECO:0007669"/>
    <property type="project" value="InterPro"/>
</dbReference>
<dbReference type="NCBIfam" id="TIGR03635">
    <property type="entry name" value="uS17_bact"/>
    <property type="match status" value="1"/>
</dbReference>
<evidence type="ECO:0000256" key="1">
    <source>
        <dbReference type="ARBA" id="ARBA00002932"/>
    </source>
</evidence>
<comment type="function">
    <text evidence="1">One of the primary rRNA binding proteins, it binds specifically to the 5'-end of 16S ribosomal RNA.</text>
</comment>
<dbReference type="Pfam" id="PF00366">
    <property type="entry name" value="Ribosomal_S17"/>
    <property type="match status" value="1"/>
</dbReference>
<dbReference type="GO" id="GO:0019843">
    <property type="term" value="F:rRNA binding"/>
    <property type="evidence" value="ECO:0007669"/>
    <property type="project" value="UniProtKB-KW"/>
</dbReference>
<dbReference type="GO" id="GO:1990904">
    <property type="term" value="C:ribonucleoprotein complex"/>
    <property type="evidence" value="ECO:0007669"/>
    <property type="project" value="UniProtKB-KW"/>
</dbReference>
<keyword evidence="9" id="KW-1185">Reference proteome</keyword>
<keyword evidence="5" id="KW-0689">Ribosomal protein</keyword>
<dbReference type="InterPro" id="IPR000266">
    <property type="entry name" value="Ribosomal_uS17"/>
</dbReference>
<evidence type="ECO:0000256" key="7">
    <source>
        <dbReference type="ARBA" id="ARBA00035251"/>
    </source>
</evidence>
<organism evidence="8 9">
    <name type="scientific">Astrephomene gubernaculifera</name>
    <dbReference type="NCBI Taxonomy" id="47775"/>
    <lineage>
        <taxon>Eukaryota</taxon>
        <taxon>Viridiplantae</taxon>
        <taxon>Chlorophyta</taxon>
        <taxon>core chlorophytes</taxon>
        <taxon>Chlorophyceae</taxon>
        <taxon>CS clade</taxon>
        <taxon>Chlamydomonadales</taxon>
        <taxon>Astrephomenaceae</taxon>
        <taxon>Astrephomene</taxon>
    </lineage>
</organism>
<dbReference type="InterPro" id="IPR019984">
    <property type="entry name" value="Ribosomal_uS17_bact/chlr"/>
</dbReference>
<dbReference type="AlphaFoldDB" id="A0AAD3DRQ8"/>